<evidence type="ECO:0008006" key="5">
    <source>
        <dbReference type="Google" id="ProtNLM"/>
    </source>
</evidence>
<feature type="chain" id="PRO_5044023949" description="N(4)-(Beta-N-acetylglucosaminyl)-L-asparaginase" evidence="2">
    <location>
        <begin position="19"/>
        <end position="180"/>
    </location>
</feature>
<protein>
    <recommendedName>
        <fullName evidence="5">N(4)-(Beta-N-acetylglucosaminyl)-L-asparaginase</fullName>
    </recommendedName>
</protein>
<organism evidence="3 4">
    <name type="scientific">Aromia moschata</name>
    <dbReference type="NCBI Taxonomy" id="1265417"/>
    <lineage>
        <taxon>Eukaryota</taxon>
        <taxon>Metazoa</taxon>
        <taxon>Ecdysozoa</taxon>
        <taxon>Arthropoda</taxon>
        <taxon>Hexapoda</taxon>
        <taxon>Insecta</taxon>
        <taxon>Pterygota</taxon>
        <taxon>Neoptera</taxon>
        <taxon>Endopterygota</taxon>
        <taxon>Coleoptera</taxon>
        <taxon>Polyphaga</taxon>
        <taxon>Cucujiformia</taxon>
        <taxon>Chrysomeloidea</taxon>
        <taxon>Cerambycidae</taxon>
        <taxon>Cerambycinae</taxon>
        <taxon>Callichromatini</taxon>
        <taxon>Aromia</taxon>
    </lineage>
</organism>
<dbReference type="PANTHER" id="PTHR10188:SF6">
    <property type="entry name" value="N(4)-(BETA-N-ACETYLGLUCOSAMINYL)-L-ASPARAGINASE"/>
    <property type="match status" value="1"/>
</dbReference>
<comment type="similarity">
    <text evidence="1">Belongs to the Ntn-hydrolase family.</text>
</comment>
<evidence type="ECO:0000256" key="1">
    <source>
        <dbReference type="ARBA" id="ARBA00010872"/>
    </source>
</evidence>
<gene>
    <name evidence="3" type="ORF">NQ318_015542</name>
</gene>
<dbReference type="InterPro" id="IPR029055">
    <property type="entry name" value="Ntn_hydrolases_N"/>
</dbReference>
<dbReference type="GO" id="GO:0003948">
    <property type="term" value="F:N4-(beta-N-acetylglucosaminyl)-L-asparaginase activity"/>
    <property type="evidence" value="ECO:0007669"/>
    <property type="project" value="TreeGrafter"/>
</dbReference>
<accession>A0AAV8Y7P4</accession>
<comment type="caution">
    <text evidence="3">The sequence shown here is derived from an EMBL/GenBank/DDBJ whole genome shotgun (WGS) entry which is preliminary data.</text>
</comment>
<evidence type="ECO:0000313" key="3">
    <source>
        <dbReference type="EMBL" id="KAJ8947194.1"/>
    </source>
</evidence>
<reference evidence="3" key="1">
    <citation type="journal article" date="2023" name="Insect Mol. Biol.">
        <title>Genome sequencing provides insights into the evolution of gene families encoding plant cell wall-degrading enzymes in longhorned beetles.</title>
        <authorList>
            <person name="Shin N.R."/>
            <person name="Okamura Y."/>
            <person name="Kirsch R."/>
            <person name="Pauchet Y."/>
        </authorList>
    </citation>
    <scope>NUCLEOTIDE SEQUENCE</scope>
    <source>
        <strain evidence="3">AMC_N1</strain>
    </source>
</reference>
<sequence length="180" mass="20028">MKFNIIILLYFGSSLCYAGIPLVVNTWNFQHATQKAWEVLKDNSSDSDNALDALTLGCKVCQDEQCDTTVGYGGSPDENGETTLDALIFDGDTMDMGAIGGIRRVKNAIGVARHVLENTEHSFLVGSLASQFAFELGYPDESLQTNFSLNLWEEWKADNCQPNFWKNVVPNPKDSMWSLY</sequence>
<dbReference type="GO" id="GO:0005764">
    <property type="term" value="C:lysosome"/>
    <property type="evidence" value="ECO:0007669"/>
    <property type="project" value="TreeGrafter"/>
</dbReference>
<dbReference type="PANTHER" id="PTHR10188">
    <property type="entry name" value="L-ASPARAGINASE"/>
    <property type="match status" value="1"/>
</dbReference>
<feature type="signal peptide" evidence="2">
    <location>
        <begin position="1"/>
        <end position="18"/>
    </location>
</feature>
<dbReference type="Pfam" id="PF01112">
    <property type="entry name" value="Asparaginase_2"/>
    <property type="match status" value="1"/>
</dbReference>
<name>A0AAV8Y7P4_9CUCU</name>
<dbReference type="InterPro" id="IPR000246">
    <property type="entry name" value="Peptidase_T2"/>
</dbReference>
<evidence type="ECO:0000313" key="4">
    <source>
        <dbReference type="Proteomes" id="UP001162162"/>
    </source>
</evidence>
<dbReference type="SUPFAM" id="SSF56235">
    <property type="entry name" value="N-terminal nucleophile aminohydrolases (Ntn hydrolases)"/>
    <property type="match status" value="1"/>
</dbReference>
<evidence type="ECO:0000256" key="2">
    <source>
        <dbReference type="SAM" id="SignalP"/>
    </source>
</evidence>
<proteinExistence type="inferred from homology"/>
<keyword evidence="2" id="KW-0732">Signal</keyword>
<dbReference type="AlphaFoldDB" id="A0AAV8Y7P4"/>
<dbReference type="EMBL" id="JAPWTK010000168">
    <property type="protein sequence ID" value="KAJ8947194.1"/>
    <property type="molecule type" value="Genomic_DNA"/>
</dbReference>
<dbReference type="Proteomes" id="UP001162162">
    <property type="component" value="Unassembled WGS sequence"/>
</dbReference>
<keyword evidence="4" id="KW-1185">Reference proteome</keyword>